<evidence type="ECO:0000256" key="1">
    <source>
        <dbReference type="SAM" id="MobiDB-lite"/>
    </source>
</evidence>
<accession>A0ABQ9GD65</accession>
<protein>
    <submittedName>
        <fullName evidence="2">Uncharacterized protein</fullName>
    </submittedName>
</protein>
<evidence type="ECO:0000313" key="3">
    <source>
        <dbReference type="Proteomes" id="UP001159363"/>
    </source>
</evidence>
<feature type="compositionally biased region" description="Polar residues" evidence="1">
    <location>
        <begin position="857"/>
        <end position="878"/>
    </location>
</feature>
<gene>
    <name evidence="2" type="ORF">PR048_029342</name>
</gene>
<dbReference type="EMBL" id="JARBHB010000013">
    <property type="protein sequence ID" value="KAJ8870321.1"/>
    <property type="molecule type" value="Genomic_DNA"/>
</dbReference>
<evidence type="ECO:0000313" key="2">
    <source>
        <dbReference type="EMBL" id="KAJ8870321.1"/>
    </source>
</evidence>
<dbReference type="Proteomes" id="UP001159363">
    <property type="component" value="Chromosome 12"/>
</dbReference>
<feature type="region of interest" description="Disordered" evidence="1">
    <location>
        <begin position="202"/>
        <end position="221"/>
    </location>
</feature>
<name>A0ABQ9GD65_9NEOP</name>
<comment type="caution">
    <text evidence="2">The sequence shown here is derived from an EMBL/GenBank/DDBJ whole genome shotgun (WGS) entry which is preliminary data.</text>
</comment>
<feature type="region of interest" description="Disordered" evidence="1">
    <location>
        <begin position="836"/>
        <end position="885"/>
    </location>
</feature>
<feature type="compositionally biased region" description="Basic and acidic residues" evidence="1">
    <location>
        <begin position="836"/>
        <end position="856"/>
    </location>
</feature>
<organism evidence="2 3">
    <name type="scientific">Dryococelus australis</name>
    <dbReference type="NCBI Taxonomy" id="614101"/>
    <lineage>
        <taxon>Eukaryota</taxon>
        <taxon>Metazoa</taxon>
        <taxon>Ecdysozoa</taxon>
        <taxon>Arthropoda</taxon>
        <taxon>Hexapoda</taxon>
        <taxon>Insecta</taxon>
        <taxon>Pterygota</taxon>
        <taxon>Neoptera</taxon>
        <taxon>Polyneoptera</taxon>
        <taxon>Phasmatodea</taxon>
        <taxon>Verophasmatodea</taxon>
        <taxon>Anareolatae</taxon>
        <taxon>Phasmatidae</taxon>
        <taxon>Eurycanthinae</taxon>
        <taxon>Dryococelus</taxon>
    </lineage>
</organism>
<sequence length="1473" mass="164365">MKYNVKFRRALPSCRVSRVIVIPALRLSGRTSAGSDSEVLINCRVSSVRRGVFTLIERTSLICSQAPLTNISLIKGGICSCVGVLDSKPNMAPERVTARGARPMCPSETKAQLSVRYKSRTAICTAVTDENEYHDFQDSPRTILWRIVYQREFLPKGVCIVLNHRQRGRRKHGKALSLNNARVFAMWRPSIAPPSCPGKSCHGFSSGTSRTRRQDGVTGPQNVGIPFANRRLVNNLLAGPCSRQGTFRITQWALGHNVRTRSLAQPVRERKEYICKGGKSHCVVEPMAGRVGKKKKVFVVTWAFPRYFKSAASTPTPYSIAQEADELITALQWPRNCPLHTKGNEPSCRLKFRYSASTDDLVTKQEVTGYLHSTASEFLEYWSLFPHVAATSLDTSPIARATPLNLPGFRGTGDSALFYSINRRCRSTAPKLKREATLVSRAGNRLATVLVHREPVLCLKREATLVSRAGNRLATVLVHREPVLCLNHMQLIFTNATIRNDRRIIAIPDPSLQGATVSKRLACSPPTKAIRFQSPAPGHSGYSQAGIVPDDAVGRRDFSGISRFPHPFIPALLHTHLHHPHRLSRLIKQTLLQTFPADKMIGASCLKHANKLKVGGALNDVCFKVVLKRKEKRRYACLDIRAQTRTKVAYLKPFKRLRCGDTSAIRSTMQRASSAPLPRRARFSTDGLLRRVACTYRLFTVNGPVKNENTFSCRQQPTATDELLLGACSIEVYPYTEGWHRKPDGLPRNITGYDVLRLQFNLSWKRGMIYSELVRGGGTSWKQNVSRASEKCEVTVNGLYRDLVKNEGGGHLKDSMKWSGEILAALNNEVLRADEGDCGMEQRRNERAGKTGDPRENQQPTASCGTIPTCGATRTGTEPGSPRWEASRLTAQPPWLQLTECLVVGSIEGFSLVQVNTDPNSTADGGYVEDARPVFLFRKSLCKICHSCRYTGLYGTRHGIFRLAQPDFITGLVIGPVLFSATGSVPALVPGRSHCRFRAQGAPRGYYLKRVEETEKEASILILHPTKYGCRYREISALEEVVKLWHRHRRGILPHSRPCFIYEALSSIRGVAALFTRLSQNTPLDPSLASTIARNISNTTTQRPAPRASHCQSENGHAHIDGKMATKFRFCNLSIFCGTTQRSSNVYNEVRVTCSYSLPHLSLVQIPPVRNVLEFSERPSAQQSSLVGFHAFSPTHTTNTSPAVVSRSPVIVRPPRRCRAVRHVDTSKSTSTCNIRSCVDIIFKILNICSTRRCRSRRVDAEVDMSSPKSTLTFPGRHVEGDIKLVETDITNWKFRLFLALVLKYDFINIFEDSKSILTVSFTGQRMAYTPKRDTDITLPPIDDYYWNIKLSYHYVPYPMEHAAFDTSCGPIVAFRCDSRQTNAQLTPAYLCKGLWSLTCRSLDSLIFQRCVVTATSGNPCLPNVDMPSSSVVIYTGRQNLRLSKNGFCFGHQKVLISDKPCAESRPTQPRMQ</sequence>
<keyword evidence="3" id="KW-1185">Reference proteome</keyword>
<proteinExistence type="predicted"/>
<reference evidence="2 3" key="1">
    <citation type="submission" date="2023-02" db="EMBL/GenBank/DDBJ databases">
        <title>LHISI_Scaffold_Assembly.</title>
        <authorList>
            <person name="Stuart O.P."/>
            <person name="Cleave R."/>
            <person name="Magrath M.J.L."/>
            <person name="Mikheyev A.S."/>
        </authorList>
    </citation>
    <scope>NUCLEOTIDE SEQUENCE [LARGE SCALE GENOMIC DNA]</scope>
    <source>
        <strain evidence="2">Daus_M_001</strain>
        <tissue evidence="2">Leg muscle</tissue>
    </source>
</reference>